<dbReference type="RefSeq" id="WP_095511939.1">
    <property type="nucleotide sequence ID" value="NZ_MQWD01000001.1"/>
</dbReference>
<gene>
    <name evidence="3" type="ORF">BSZ37_18385</name>
</gene>
<dbReference type="GO" id="GO:0016811">
    <property type="term" value="F:hydrolase activity, acting on carbon-nitrogen (but not peptide) bonds, in linear amides"/>
    <property type="evidence" value="ECO:0007669"/>
    <property type="project" value="InterPro"/>
</dbReference>
<evidence type="ECO:0000313" key="4">
    <source>
        <dbReference type="Proteomes" id="UP000216339"/>
    </source>
</evidence>
<evidence type="ECO:0000313" key="3">
    <source>
        <dbReference type="EMBL" id="PAP78254.1"/>
    </source>
</evidence>
<feature type="chain" id="PRO_5012922053" description="Penicillin amidase" evidence="2">
    <location>
        <begin position="27"/>
        <end position="669"/>
    </location>
</feature>
<evidence type="ECO:0000256" key="2">
    <source>
        <dbReference type="SAM" id="SignalP"/>
    </source>
</evidence>
<evidence type="ECO:0000256" key="1">
    <source>
        <dbReference type="ARBA" id="ARBA00006586"/>
    </source>
</evidence>
<dbReference type="GO" id="GO:0017000">
    <property type="term" value="P:antibiotic biosynthetic process"/>
    <property type="evidence" value="ECO:0007669"/>
    <property type="project" value="InterPro"/>
</dbReference>
<dbReference type="Proteomes" id="UP000216339">
    <property type="component" value="Unassembled WGS sequence"/>
</dbReference>
<feature type="signal peptide" evidence="2">
    <location>
        <begin position="1"/>
        <end position="26"/>
    </location>
</feature>
<keyword evidence="2" id="KW-0732">Signal</keyword>
<evidence type="ECO:0008006" key="5">
    <source>
        <dbReference type="Google" id="ProtNLM"/>
    </source>
</evidence>
<dbReference type="PANTHER" id="PTHR34218:SF4">
    <property type="entry name" value="ACYL-HOMOSERINE LACTONE ACYLASE QUIP"/>
    <property type="match status" value="1"/>
</dbReference>
<reference evidence="3 4" key="1">
    <citation type="submission" date="2016-11" db="EMBL/GenBank/DDBJ databases">
        <title>Study of marine rhodopsin-containing bacteria.</title>
        <authorList>
            <person name="Yoshizawa S."/>
            <person name="Kumagai Y."/>
            <person name="Kogure K."/>
        </authorList>
    </citation>
    <scope>NUCLEOTIDE SEQUENCE [LARGE SCALE GENOMIC DNA]</scope>
    <source>
        <strain evidence="3 4">SAORIC-28</strain>
    </source>
</reference>
<dbReference type="OrthoDB" id="1492595at2"/>
<dbReference type="Gene3D" id="1.10.1400.10">
    <property type="match status" value="1"/>
</dbReference>
<dbReference type="SUPFAM" id="SSF56235">
    <property type="entry name" value="N-terminal nucleophile aminohydrolases (Ntn hydrolases)"/>
    <property type="match status" value="1"/>
</dbReference>
<comment type="similarity">
    <text evidence="1">Belongs to the peptidase S45 family.</text>
</comment>
<name>A0A271J5A8_9BACT</name>
<comment type="caution">
    <text evidence="3">The sequence shown here is derived from an EMBL/GenBank/DDBJ whole genome shotgun (WGS) entry which is preliminary data.</text>
</comment>
<keyword evidence="4" id="KW-1185">Reference proteome</keyword>
<dbReference type="PANTHER" id="PTHR34218">
    <property type="entry name" value="PEPTIDASE S45 PENICILLIN AMIDASE"/>
    <property type="match status" value="1"/>
</dbReference>
<organism evidence="3 4">
    <name type="scientific">Rubrivirga marina</name>
    <dbReference type="NCBI Taxonomy" id="1196024"/>
    <lineage>
        <taxon>Bacteria</taxon>
        <taxon>Pseudomonadati</taxon>
        <taxon>Rhodothermota</taxon>
        <taxon>Rhodothermia</taxon>
        <taxon>Rhodothermales</taxon>
        <taxon>Rubricoccaceae</taxon>
        <taxon>Rubrivirga</taxon>
    </lineage>
</organism>
<dbReference type="Pfam" id="PF01804">
    <property type="entry name" value="Penicil_amidase"/>
    <property type="match status" value="2"/>
</dbReference>
<sequence>MARLLLTLGVVLVLAAALAAAVGVLAYGTTAPHDGTVEVAGLTAPATIAWGDSGRVWIEGEDEVALAAGLGYVHAADHGWAAALWRQAAQGRLSEWFGADARALDLHARALGFGGLARRTYDALPEPDRAVLDAYARGASAAFAQPGVAQGDAFIVADVVPEAWAPWDALAVERLHAYLAAPAPSADSTWLRAARADTAVARFVEADSAFRAFLGVPDGGYDRAYTLAADTSGTGRQLVQQVSGGDSALGLLAPAILRTPDRETLALTIPGTLVSPGGWSGGLGWGVLLGSGLRLEPYGGPKPPPVYSRIVERDGDETLLEVARDTTGLVLRAGRDGARPDTTAAAASDSLGRGWRVRWRGFRLGTDLGAFRALRAGRVPASFTLLDGAGLVATRAEVRVLGSPLAFAANGTTLVAQDSLARYAAEVLAAAPRGAPPPPDSLVSDSTLRPITPADREVTSAWARDRLRGLIAGLGARDSLDDVLQAPYAYLNGWDGAYRADGIAPSLFEWWLEAHRDFTGHLPDPADSLDAALLPSTLRIARAELRDRYGPLPTDWRWGRIQGGPQFPVLGTRRSAAARRFRNGYGAPGGHPTSLLPGPSIVFPDARPGRAVWTVRTDLRTGAMTLRPPTFRPFAASGVDLDAGPDGPVITLAPSDPMPAEWLTLAPPS</sequence>
<accession>A0A271J5A8</accession>
<dbReference type="AlphaFoldDB" id="A0A271J5A8"/>
<protein>
    <recommendedName>
        <fullName evidence="5">Penicillin amidase</fullName>
    </recommendedName>
</protein>
<dbReference type="InterPro" id="IPR002692">
    <property type="entry name" value="S45"/>
</dbReference>
<dbReference type="InterPro" id="IPR029055">
    <property type="entry name" value="Ntn_hydrolases_N"/>
</dbReference>
<dbReference type="EMBL" id="MQWD01000001">
    <property type="protein sequence ID" value="PAP78254.1"/>
    <property type="molecule type" value="Genomic_DNA"/>
</dbReference>
<dbReference type="InterPro" id="IPR023343">
    <property type="entry name" value="Penicillin_amidase_dom1"/>
</dbReference>
<proteinExistence type="inferred from homology"/>
<dbReference type="InterPro" id="IPR043147">
    <property type="entry name" value="Penicillin_amidase_A-knob"/>
</dbReference>
<dbReference type="Gene3D" id="1.10.439.10">
    <property type="entry name" value="Penicillin Amidohydrolase, domain 1"/>
    <property type="match status" value="1"/>
</dbReference>